<dbReference type="Proteomes" id="UP000008311">
    <property type="component" value="Unassembled WGS sequence"/>
</dbReference>
<dbReference type="AlphaFoldDB" id="B9TD39"/>
<accession>B9TD39</accession>
<dbReference type="EMBL" id="EQ977854">
    <property type="protein sequence ID" value="EEF26227.1"/>
    <property type="molecule type" value="Genomic_DNA"/>
</dbReference>
<organism evidence="1 2">
    <name type="scientific">Ricinus communis</name>
    <name type="common">Castor bean</name>
    <dbReference type="NCBI Taxonomy" id="3988"/>
    <lineage>
        <taxon>Eukaryota</taxon>
        <taxon>Viridiplantae</taxon>
        <taxon>Streptophyta</taxon>
        <taxon>Embryophyta</taxon>
        <taxon>Tracheophyta</taxon>
        <taxon>Spermatophyta</taxon>
        <taxon>Magnoliopsida</taxon>
        <taxon>eudicotyledons</taxon>
        <taxon>Gunneridae</taxon>
        <taxon>Pentapetalae</taxon>
        <taxon>rosids</taxon>
        <taxon>fabids</taxon>
        <taxon>Malpighiales</taxon>
        <taxon>Euphorbiaceae</taxon>
        <taxon>Acalyphoideae</taxon>
        <taxon>Acalypheae</taxon>
        <taxon>Ricinus</taxon>
    </lineage>
</organism>
<gene>
    <name evidence="1" type="ORF">RCOM_1850130</name>
</gene>
<dbReference type="InParanoid" id="B9TD39"/>
<reference evidence="2" key="1">
    <citation type="journal article" date="2010" name="Nat. Biotechnol.">
        <title>Draft genome sequence of the oilseed species Ricinus communis.</title>
        <authorList>
            <person name="Chan A.P."/>
            <person name="Crabtree J."/>
            <person name="Zhao Q."/>
            <person name="Lorenzi H."/>
            <person name="Orvis J."/>
            <person name="Puiu D."/>
            <person name="Melake-Berhan A."/>
            <person name="Jones K.M."/>
            <person name="Redman J."/>
            <person name="Chen G."/>
            <person name="Cahoon E.B."/>
            <person name="Gedil M."/>
            <person name="Stanke M."/>
            <person name="Haas B.J."/>
            <person name="Wortman J.R."/>
            <person name="Fraser-Liggett C.M."/>
            <person name="Ravel J."/>
            <person name="Rabinowicz P.D."/>
        </authorList>
    </citation>
    <scope>NUCLEOTIDE SEQUENCE [LARGE SCALE GENOMIC DNA]</scope>
    <source>
        <strain evidence="2">cv. Hale</strain>
    </source>
</reference>
<proteinExistence type="predicted"/>
<evidence type="ECO:0000313" key="1">
    <source>
        <dbReference type="EMBL" id="EEF26227.1"/>
    </source>
</evidence>
<name>B9TD39_RICCO</name>
<evidence type="ECO:0000313" key="2">
    <source>
        <dbReference type="Proteomes" id="UP000008311"/>
    </source>
</evidence>
<keyword evidence="2" id="KW-1185">Reference proteome</keyword>
<protein>
    <submittedName>
        <fullName evidence="1">Uncharacterized protein</fullName>
    </submittedName>
</protein>
<sequence>MVGAGAGCNFFFAFDVDRGLQRRAAAPSLTAARTGDVWRGRRVAESNIDR</sequence>